<proteinExistence type="predicted"/>
<dbReference type="PROSITE" id="PS50235">
    <property type="entry name" value="USP_3"/>
    <property type="match status" value="1"/>
</dbReference>
<dbReference type="SUPFAM" id="SSF54001">
    <property type="entry name" value="Cysteine proteinases"/>
    <property type="match status" value="1"/>
</dbReference>
<keyword evidence="2" id="KW-1185">Reference proteome</keyword>
<dbReference type="Pfam" id="PF00443">
    <property type="entry name" value="UCH"/>
    <property type="match status" value="1"/>
</dbReference>
<reference evidence="3" key="1">
    <citation type="submission" date="2017-02" db="UniProtKB">
        <authorList>
            <consortium name="WormBaseParasite"/>
        </authorList>
    </citation>
    <scope>IDENTIFICATION</scope>
</reference>
<evidence type="ECO:0000313" key="2">
    <source>
        <dbReference type="Proteomes" id="UP000046392"/>
    </source>
</evidence>
<dbReference type="Gene3D" id="3.90.70.10">
    <property type="entry name" value="Cysteine proteinases"/>
    <property type="match status" value="1"/>
</dbReference>
<dbReference type="CDD" id="cd02257">
    <property type="entry name" value="Peptidase_C19"/>
    <property type="match status" value="1"/>
</dbReference>
<sequence length="234" mass="27947">MLPKHSYLRLADNDFYNIEENKKFIYSKQHESAAEFLFFILDQFQNRTPDLMKPLNYKEENSLICEHCKTSRTISEFEAPILNININDINNKKDINNAIKRMLEYEIESVARKCLLCNKISKNMTKKRIIRKYPKYLFVELTKNIMDKDSGSMGIDFISTKVSVYVNEFFTPNTPYKLKGFIAYERFGRRTGHYVNYIRYEDKWHCLNNSQKPKEIYENELSTEKSTVLLYEMK</sequence>
<feature type="domain" description="USP" evidence="1">
    <location>
        <begin position="1"/>
        <end position="234"/>
    </location>
</feature>
<evidence type="ECO:0000313" key="3">
    <source>
        <dbReference type="WBParaSite" id="SPAL_0000978700.1"/>
    </source>
</evidence>
<dbReference type="Proteomes" id="UP000046392">
    <property type="component" value="Unplaced"/>
</dbReference>
<accession>A0A0N5BVC3</accession>
<evidence type="ECO:0000259" key="1">
    <source>
        <dbReference type="PROSITE" id="PS50235"/>
    </source>
</evidence>
<dbReference type="GO" id="GO:0004843">
    <property type="term" value="F:cysteine-type deubiquitinase activity"/>
    <property type="evidence" value="ECO:0007669"/>
    <property type="project" value="InterPro"/>
</dbReference>
<protein>
    <submittedName>
        <fullName evidence="3">USP domain-containing protein</fullName>
    </submittedName>
</protein>
<dbReference type="STRING" id="174720.A0A0N5BVC3"/>
<dbReference type="InterPro" id="IPR001394">
    <property type="entry name" value="Peptidase_C19_UCH"/>
</dbReference>
<dbReference type="InterPro" id="IPR028889">
    <property type="entry name" value="USP"/>
</dbReference>
<dbReference type="GO" id="GO:0016579">
    <property type="term" value="P:protein deubiquitination"/>
    <property type="evidence" value="ECO:0007669"/>
    <property type="project" value="InterPro"/>
</dbReference>
<dbReference type="AlphaFoldDB" id="A0A0N5BVC3"/>
<name>A0A0N5BVC3_STREA</name>
<organism evidence="2 3">
    <name type="scientific">Strongyloides papillosus</name>
    <name type="common">Intestinal threadworm</name>
    <dbReference type="NCBI Taxonomy" id="174720"/>
    <lineage>
        <taxon>Eukaryota</taxon>
        <taxon>Metazoa</taxon>
        <taxon>Ecdysozoa</taxon>
        <taxon>Nematoda</taxon>
        <taxon>Chromadorea</taxon>
        <taxon>Rhabditida</taxon>
        <taxon>Tylenchina</taxon>
        <taxon>Panagrolaimomorpha</taxon>
        <taxon>Strongyloidoidea</taxon>
        <taxon>Strongyloididae</taxon>
        <taxon>Strongyloides</taxon>
    </lineage>
</organism>
<dbReference type="InterPro" id="IPR038765">
    <property type="entry name" value="Papain-like_cys_pep_sf"/>
</dbReference>
<dbReference type="WBParaSite" id="SPAL_0000978700.1">
    <property type="protein sequence ID" value="SPAL_0000978700.1"/>
    <property type="gene ID" value="SPAL_0000978700"/>
</dbReference>